<protein>
    <submittedName>
        <fullName evidence="2">GlgC</fullName>
    </submittedName>
</protein>
<dbReference type="Gene3D" id="2.160.10.10">
    <property type="entry name" value="Hexapeptide repeat proteins"/>
    <property type="match status" value="1"/>
</dbReference>
<reference evidence="2" key="2">
    <citation type="journal article" date="2014" name="ISME J.">
        <title>Microbial stratification in low pH oxic and suboxic macroscopic growths along an acid mine drainage.</title>
        <authorList>
            <person name="Mendez-Garcia C."/>
            <person name="Mesa V."/>
            <person name="Sprenger R.R."/>
            <person name="Richter M."/>
            <person name="Diez M.S."/>
            <person name="Solano J."/>
            <person name="Bargiela R."/>
            <person name="Golyshina O.V."/>
            <person name="Manteca A."/>
            <person name="Ramos J.L."/>
            <person name="Gallego J.R."/>
            <person name="Llorente I."/>
            <person name="Martins Dos Santos V.A."/>
            <person name="Jensen O.N."/>
            <person name="Pelaez A.I."/>
            <person name="Sanchez J."/>
            <person name="Ferrer M."/>
        </authorList>
    </citation>
    <scope>NUCLEOTIDE SEQUENCE</scope>
</reference>
<sequence>MPRDNQFGWQFKMVDATDSLKDAVISGAMIHHSLLFSDVRVNNYTKITDSVILPKVEIGRYVKLNKVIIDKQCVIPDGLEAGFDPVKDAKQFHVTEKGITLITPDMLGQHIHMSN</sequence>
<dbReference type="AlphaFoldDB" id="T1B5W3"/>
<proteinExistence type="predicted"/>
<dbReference type="SUPFAM" id="SSF51161">
    <property type="entry name" value="Trimeric LpxA-like enzymes"/>
    <property type="match status" value="1"/>
</dbReference>
<accession>T1B5W3</accession>
<comment type="caution">
    <text evidence="2">The sequence shown here is derived from an EMBL/GenBank/DDBJ whole genome shotgun (WGS) entry which is preliminary data.</text>
</comment>
<organism evidence="2">
    <name type="scientific">mine drainage metagenome</name>
    <dbReference type="NCBI Taxonomy" id="410659"/>
    <lineage>
        <taxon>unclassified sequences</taxon>
        <taxon>metagenomes</taxon>
        <taxon>ecological metagenomes</taxon>
    </lineage>
</organism>
<dbReference type="EMBL" id="AUZX01005338">
    <property type="protein sequence ID" value="EQD68291.1"/>
    <property type="molecule type" value="Genomic_DNA"/>
</dbReference>
<evidence type="ECO:0000313" key="2">
    <source>
        <dbReference type="EMBL" id="EQD68291.1"/>
    </source>
</evidence>
<feature type="domain" description="Glucose-1-phosphate adenylyltransferase/Bifunctional protein GlmU-like C-terminal hexapeptide" evidence="1">
    <location>
        <begin position="21"/>
        <end position="102"/>
    </location>
</feature>
<evidence type="ECO:0000259" key="1">
    <source>
        <dbReference type="Pfam" id="PF24894"/>
    </source>
</evidence>
<dbReference type="Pfam" id="PF24894">
    <property type="entry name" value="Hexapep_GlmU"/>
    <property type="match status" value="1"/>
</dbReference>
<dbReference type="InterPro" id="IPR011004">
    <property type="entry name" value="Trimer_LpxA-like_sf"/>
</dbReference>
<gene>
    <name evidence="2" type="ORF">B1A_07409</name>
</gene>
<dbReference type="InterPro" id="IPR056818">
    <property type="entry name" value="GlmU/GlgC-like_hexapep"/>
</dbReference>
<name>T1B5W3_9ZZZZ</name>
<dbReference type="CDD" id="cd04651">
    <property type="entry name" value="LbH_G1P_AT_C"/>
    <property type="match status" value="1"/>
</dbReference>
<reference evidence="2" key="1">
    <citation type="submission" date="2013-08" db="EMBL/GenBank/DDBJ databases">
        <authorList>
            <person name="Mendez C."/>
            <person name="Richter M."/>
            <person name="Ferrer M."/>
            <person name="Sanchez J."/>
        </authorList>
    </citation>
    <scope>NUCLEOTIDE SEQUENCE</scope>
</reference>